<dbReference type="GO" id="GO:0016209">
    <property type="term" value="F:antioxidant activity"/>
    <property type="evidence" value="ECO:0007669"/>
    <property type="project" value="InterPro"/>
</dbReference>
<sequence>MLRYGDQAPDFQLKGVDGRIYKLSDYKNKKAVAVIFSCNHCPYVKAYEDRMIALAKEYEPKGVQFLVINSNDPKKYPEDSFDNMIQRAKEKGYPFPYLYDETQQVAKAYGAQRTPEIFLFDSAMKLRYHGTIDDNYEDPTKVTKRYLKDALDAVLAGKDPGLKETQPVGCTIKWK</sequence>
<dbReference type="EMBL" id="AP011754">
    <property type="protein sequence ID" value="BAL56635.1"/>
    <property type="molecule type" value="Genomic_DNA"/>
</dbReference>
<dbReference type="EMBL" id="AP011759">
    <property type="protein sequence ID" value="BAL56830.1"/>
    <property type="molecule type" value="Genomic_DNA"/>
</dbReference>
<dbReference type="SUPFAM" id="SSF52833">
    <property type="entry name" value="Thioredoxin-like"/>
    <property type="match status" value="1"/>
</dbReference>
<dbReference type="Gene3D" id="3.40.30.10">
    <property type="entry name" value="Glutaredoxin"/>
    <property type="match status" value="1"/>
</dbReference>
<dbReference type="InterPro" id="IPR000866">
    <property type="entry name" value="AhpC/TSA"/>
</dbReference>
<dbReference type="GO" id="GO:0016491">
    <property type="term" value="F:oxidoreductase activity"/>
    <property type="evidence" value="ECO:0007669"/>
    <property type="project" value="InterPro"/>
</dbReference>
<protein>
    <submittedName>
        <fullName evidence="4">Thiol-disulfide isomerase / thioredoxin</fullName>
    </submittedName>
</protein>
<reference evidence="4" key="1">
    <citation type="journal article" date="2005" name="Environ. Microbiol.">
        <title>Genetic and functional properties of uncultivated thermophilic crenarchaeotes from a subsurface gold mine as revealed by analysis of genome fragments.</title>
        <authorList>
            <person name="Nunoura T."/>
            <person name="Hirayama H."/>
            <person name="Takami H."/>
            <person name="Oida H."/>
            <person name="Nishi S."/>
            <person name="Shimamura S."/>
            <person name="Suzuki Y."/>
            <person name="Inagaki F."/>
            <person name="Takai K."/>
            <person name="Nealson K.H."/>
            <person name="Horikoshi K."/>
        </authorList>
    </citation>
    <scope>NUCLEOTIDE SEQUENCE</scope>
</reference>
<evidence type="ECO:0000313" key="4">
    <source>
        <dbReference type="EMBL" id="BAL56830.1"/>
    </source>
</evidence>
<dbReference type="AlphaFoldDB" id="H5SKZ4"/>
<feature type="domain" description="Thioredoxin" evidence="1">
    <location>
        <begin position="2"/>
        <end position="156"/>
    </location>
</feature>
<dbReference type="InterPro" id="IPR013766">
    <property type="entry name" value="Thioredoxin_domain"/>
</dbReference>
<dbReference type="CDD" id="cd02969">
    <property type="entry name" value="PRX_like1"/>
    <property type="match status" value="1"/>
</dbReference>
<dbReference type="Pfam" id="PF00578">
    <property type="entry name" value="AhpC-TSA"/>
    <property type="match status" value="1"/>
</dbReference>
<reference evidence="4" key="2">
    <citation type="journal article" date="2012" name="PLoS ONE">
        <title>A Deeply Branching Thermophilic Bacterium with an Ancient Acetyl-CoA Pathway Dominates a Subsurface Ecosystem.</title>
        <authorList>
            <person name="Takami H."/>
            <person name="Noguchi H."/>
            <person name="Takaki Y."/>
            <person name="Uchiyama I."/>
            <person name="Toyoda A."/>
            <person name="Nishi S."/>
            <person name="Chee G.-J."/>
            <person name="Arai W."/>
            <person name="Nunoura T."/>
            <person name="Itoh T."/>
            <person name="Hattori M."/>
            <person name="Takai K."/>
        </authorList>
    </citation>
    <scope>NUCLEOTIDE SEQUENCE</scope>
</reference>
<dbReference type="PANTHER" id="PTHR43640">
    <property type="entry name" value="OS07G0260300 PROTEIN"/>
    <property type="match status" value="1"/>
</dbReference>
<accession>H5SKZ4</accession>
<evidence type="ECO:0000313" key="2">
    <source>
        <dbReference type="EMBL" id="BAL52640.1"/>
    </source>
</evidence>
<dbReference type="PROSITE" id="PS51352">
    <property type="entry name" value="THIOREDOXIN_2"/>
    <property type="match status" value="1"/>
</dbReference>
<evidence type="ECO:0000259" key="1">
    <source>
        <dbReference type="PROSITE" id="PS51352"/>
    </source>
</evidence>
<keyword evidence="4" id="KW-0413">Isomerase</keyword>
<dbReference type="InterPro" id="IPR036249">
    <property type="entry name" value="Thioredoxin-like_sf"/>
</dbReference>
<name>H5SKZ4_9BACT</name>
<proteinExistence type="predicted"/>
<dbReference type="InterPro" id="IPR047262">
    <property type="entry name" value="PRX-like1"/>
</dbReference>
<dbReference type="GO" id="GO:0016853">
    <property type="term" value="F:isomerase activity"/>
    <property type="evidence" value="ECO:0007669"/>
    <property type="project" value="UniProtKB-KW"/>
</dbReference>
<evidence type="ECO:0000313" key="3">
    <source>
        <dbReference type="EMBL" id="BAL56635.1"/>
    </source>
</evidence>
<dbReference type="EMBL" id="AP011636">
    <property type="protein sequence ID" value="BAL52640.1"/>
    <property type="molecule type" value="Genomic_DNA"/>
</dbReference>
<gene>
    <name evidence="2" type="ORF">HGMM_F02E06C04</name>
    <name evidence="3" type="ORF">HGMM_F41F10C13</name>
    <name evidence="4" type="ORF">HGMM_F43B07C14</name>
</gene>
<dbReference type="PANTHER" id="PTHR43640:SF1">
    <property type="entry name" value="THIOREDOXIN-DEPENDENT PEROXIREDOXIN"/>
    <property type="match status" value="1"/>
</dbReference>
<organism evidence="4">
    <name type="scientific">uncultured Acetothermia bacterium</name>
    <dbReference type="NCBI Taxonomy" id="236499"/>
    <lineage>
        <taxon>Bacteria</taxon>
        <taxon>Candidatus Bipolaricaulota</taxon>
        <taxon>environmental samples</taxon>
    </lineage>
</organism>